<evidence type="ECO:0000256" key="1">
    <source>
        <dbReference type="ARBA" id="ARBA00004173"/>
    </source>
</evidence>
<dbReference type="PANTHER" id="PTHR15092">
    <property type="entry name" value="POLY A -SPECIFIC RIBONUCLEASE/TARGET OF EGR1, MEMBER 1"/>
    <property type="match status" value="1"/>
</dbReference>
<evidence type="ECO:0000256" key="6">
    <source>
        <dbReference type="ARBA" id="ARBA00023274"/>
    </source>
</evidence>
<dbReference type="FunFam" id="3.30.420.10:FF:000061">
    <property type="entry name" value="PARN like, ribonuclease domain containing 1"/>
    <property type="match status" value="1"/>
</dbReference>
<dbReference type="GO" id="GO:0003723">
    <property type="term" value="F:RNA binding"/>
    <property type="evidence" value="ECO:0007669"/>
    <property type="project" value="TreeGrafter"/>
</dbReference>
<dbReference type="GO" id="GO:0003735">
    <property type="term" value="F:structural constituent of ribosome"/>
    <property type="evidence" value="ECO:0007669"/>
    <property type="project" value="InterPro"/>
</dbReference>
<dbReference type="GO" id="GO:0005634">
    <property type="term" value="C:nucleus"/>
    <property type="evidence" value="ECO:0007669"/>
    <property type="project" value="TreeGrafter"/>
</dbReference>
<evidence type="ECO:0000313" key="11">
    <source>
        <dbReference type="EMBL" id="KAK9411712.1"/>
    </source>
</evidence>
<dbReference type="GO" id="GO:1990904">
    <property type="term" value="C:ribonucleoprotein complex"/>
    <property type="evidence" value="ECO:0007669"/>
    <property type="project" value="UniProtKB-KW"/>
</dbReference>
<gene>
    <name evidence="11" type="ORF">NXF25_002887</name>
</gene>
<keyword evidence="10" id="KW-0812">Transmembrane</keyword>
<keyword evidence="10" id="KW-1133">Transmembrane helix</keyword>
<protein>
    <recommendedName>
        <fullName evidence="8">Large ribosomal subunit protein uL18m</fullName>
    </recommendedName>
    <alternativeName>
        <fullName evidence="9">39S ribosomal protein L18, mitochondrial</fullName>
    </alternativeName>
</protein>
<dbReference type="GO" id="GO:0005840">
    <property type="term" value="C:ribosome"/>
    <property type="evidence" value="ECO:0007669"/>
    <property type="project" value="UniProtKB-KW"/>
</dbReference>
<dbReference type="Gene3D" id="3.30.420.10">
    <property type="entry name" value="Ribonuclease H-like superfamily/Ribonuclease H"/>
    <property type="match status" value="1"/>
</dbReference>
<dbReference type="GO" id="GO:0005783">
    <property type="term" value="C:endoplasmic reticulum"/>
    <property type="evidence" value="ECO:0007669"/>
    <property type="project" value="TreeGrafter"/>
</dbReference>
<dbReference type="GO" id="GO:0000175">
    <property type="term" value="F:3'-5'-RNA exonuclease activity"/>
    <property type="evidence" value="ECO:0007669"/>
    <property type="project" value="TreeGrafter"/>
</dbReference>
<keyword evidence="4" id="KW-0689">Ribosomal protein</keyword>
<evidence type="ECO:0000256" key="4">
    <source>
        <dbReference type="ARBA" id="ARBA00022980"/>
    </source>
</evidence>
<dbReference type="SUPFAM" id="SSF53098">
    <property type="entry name" value="Ribonuclease H-like"/>
    <property type="match status" value="1"/>
</dbReference>
<dbReference type="InterPro" id="IPR006941">
    <property type="entry name" value="RNase_CAF1"/>
</dbReference>
<reference evidence="11 12" key="1">
    <citation type="journal article" date="2024" name="Proc. Natl. Acad. Sci. U.S.A.">
        <title>The genetic regulatory architecture and epigenomic basis for age-related changes in rattlesnake venom.</title>
        <authorList>
            <person name="Hogan M.P."/>
            <person name="Holding M.L."/>
            <person name="Nystrom G.S."/>
            <person name="Colston T.J."/>
            <person name="Bartlett D.A."/>
            <person name="Mason A.J."/>
            <person name="Ellsworth S.A."/>
            <person name="Rautsaw R.M."/>
            <person name="Lawrence K.C."/>
            <person name="Strickland J.L."/>
            <person name="He B."/>
            <person name="Fraser P."/>
            <person name="Margres M.J."/>
            <person name="Gilbert D.M."/>
            <person name="Gibbs H.L."/>
            <person name="Parkinson C.L."/>
            <person name="Rokyta D.R."/>
        </authorList>
    </citation>
    <scope>NUCLEOTIDE SEQUENCE [LARGE SCALE GENOMIC DNA]</scope>
    <source>
        <strain evidence="11">DRR0105</strain>
    </source>
</reference>
<evidence type="ECO:0000256" key="3">
    <source>
        <dbReference type="ARBA" id="ARBA00008372"/>
    </source>
</evidence>
<name>A0AAW1CBG0_CROAD</name>
<dbReference type="InterPro" id="IPR036397">
    <property type="entry name" value="RNaseH_sf"/>
</dbReference>
<dbReference type="GO" id="GO:1990431">
    <property type="term" value="P:priRNA 3'-end processing"/>
    <property type="evidence" value="ECO:0007669"/>
    <property type="project" value="TreeGrafter"/>
</dbReference>
<dbReference type="GO" id="GO:0005743">
    <property type="term" value="C:mitochondrial inner membrane"/>
    <property type="evidence" value="ECO:0007669"/>
    <property type="project" value="UniProtKB-ARBA"/>
</dbReference>
<comment type="similarity">
    <text evidence="2">Belongs to the universal ribosomal protein uL18 family.</text>
</comment>
<keyword evidence="6" id="KW-0687">Ribonucleoprotein</keyword>
<dbReference type="EMBL" id="JAOTOJ010000001">
    <property type="protein sequence ID" value="KAK9411712.1"/>
    <property type="molecule type" value="Genomic_DNA"/>
</dbReference>
<comment type="similarity">
    <text evidence="3">Belongs to the CAF1 family.</text>
</comment>
<dbReference type="Pfam" id="PF04857">
    <property type="entry name" value="CAF1"/>
    <property type="match status" value="1"/>
</dbReference>
<dbReference type="GO" id="GO:0006412">
    <property type="term" value="P:translation"/>
    <property type="evidence" value="ECO:0007669"/>
    <property type="project" value="InterPro"/>
</dbReference>
<comment type="caution">
    <text evidence="11">The sequence shown here is derived from an EMBL/GenBank/DDBJ whole genome shotgun (WGS) entry which is preliminary data.</text>
</comment>
<proteinExistence type="inferred from homology"/>
<keyword evidence="10" id="KW-0472">Membrane</keyword>
<dbReference type="InterPro" id="IPR036967">
    <property type="entry name" value="Ribosomal_uS11_sf"/>
</dbReference>
<dbReference type="Gene3D" id="3.30.420.80">
    <property type="entry name" value="Ribosomal protein S11"/>
    <property type="match status" value="1"/>
</dbReference>
<organism evidence="11 12">
    <name type="scientific">Crotalus adamanteus</name>
    <name type="common">Eastern diamondback rattlesnake</name>
    <dbReference type="NCBI Taxonomy" id="8729"/>
    <lineage>
        <taxon>Eukaryota</taxon>
        <taxon>Metazoa</taxon>
        <taxon>Chordata</taxon>
        <taxon>Craniata</taxon>
        <taxon>Vertebrata</taxon>
        <taxon>Euteleostomi</taxon>
        <taxon>Lepidosauria</taxon>
        <taxon>Squamata</taxon>
        <taxon>Bifurcata</taxon>
        <taxon>Unidentata</taxon>
        <taxon>Episquamata</taxon>
        <taxon>Toxicofera</taxon>
        <taxon>Serpentes</taxon>
        <taxon>Colubroidea</taxon>
        <taxon>Viperidae</taxon>
        <taxon>Crotalinae</taxon>
        <taxon>Crotalus</taxon>
    </lineage>
</organism>
<evidence type="ECO:0000256" key="9">
    <source>
        <dbReference type="ARBA" id="ARBA00082661"/>
    </source>
</evidence>
<dbReference type="GO" id="GO:1990432">
    <property type="term" value="P:siRNA 3'-end processing"/>
    <property type="evidence" value="ECO:0007669"/>
    <property type="project" value="TreeGrafter"/>
</dbReference>
<dbReference type="PANTHER" id="PTHR15092:SF22">
    <property type="entry name" value="POLY(A)-SPECIFIC RIBONUCLEASE PNLDC1"/>
    <property type="match status" value="1"/>
</dbReference>
<evidence type="ECO:0000256" key="10">
    <source>
        <dbReference type="SAM" id="Phobius"/>
    </source>
</evidence>
<dbReference type="InterPro" id="IPR051181">
    <property type="entry name" value="CAF1_poly(A)_ribonucleases"/>
</dbReference>
<accession>A0AAW1CBG0</accession>
<evidence type="ECO:0000256" key="2">
    <source>
        <dbReference type="ARBA" id="ARBA00007116"/>
    </source>
</evidence>
<sequence>MAFRRLTPALSRAAKTFREAEHGVKFNSSVPNSIPLPDEVDTKENEIVAPEFTNRNPHNLERLAIARKDLGWKTSWPKRDYWYRLRFEKTQKHVEGYIEHCSGHIVVSASTREWAIKKHLYKTTGVAACENVGRVLAQRCLEAGINFVDDKATIPWEKHGEGLKRFKQAMTEGEAGRSWRAPRRESSEGGMDVGAAQFPELLPRLEELILGCDFVGLDMEFTGLYSDRQPSLFDLPAEWYRKARQSVQRFTVNQLGLSIFCKGMSNEYIVHSYNFFLFPATFGQMDSEFSCKASSIQFLSHYGFDYNKFLKDGIPYMNETQEKKLQHLLSGNWMVQSFDKDKVKKVIDQVTCWISSAEEEDSVVLQDVYGFQVIELQLILRKAFPDIWTIPLEDEKLMVKKMNPQYRWVLENTAFDPCQREQILFSARGFTNIFQTLVRAKKPLVGHNMLMDLLYLHEKFYKPLPEKYEEFKDNLHFLFPVLLDTKNIAKATWKEFQFPQVSYLLELYEMLCSVVSPTDQICPEIFHSNDCLRYATNKCPHEAAYDAFLCGAVLLKIAHLLLCRKTGDQTATPTFSQYVDVLAAYVNQVNLIRGGVQKINFSGLDDLTTRPPLLLATVKGWHGVTEEQIHQELRTFCRFDVCRLRVNQFLLLANNFKDIRIVLKAYKAHPNLQISVYHHWKHSPRVTTFLQICAIVASWSLLAFLLGGSYSCRV</sequence>
<evidence type="ECO:0000256" key="8">
    <source>
        <dbReference type="ARBA" id="ARBA00069051"/>
    </source>
</evidence>
<feature type="transmembrane region" description="Helical" evidence="10">
    <location>
        <begin position="689"/>
        <end position="710"/>
    </location>
</feature>
<comment type="function">
    <text evidence="7">Together with thiosulfate sulfurtransferase (TST), acts as a mitochondrial import factor for the cytosolic 5S rRNA. The precursor form shows RNA chaperone activity; is able to fold the 5S rRNA into an import-competent conformation that is recognized by rhodanese (TST). Both the cytoplasmic and mitochondrial forms are able to bind to the helix IV-loop D in the gamma domain of the 5S rRNA.</text>
</comment>
<keyword evidence="12" id="KW-1185">Reference proteome</keyword>
<evidence type="ECO:0000256" key="7">
    <source>
        <dbReference type="ARBA" id="ARBA00059887"/>
    </source>
</evidence>
<dbReference type="CDD" id="cd00432">
    <property type="entry name" value="Ribosomal_L18_L5e"/>
    <property type="match status" value="1"/>
</dbReference>
<dbReference type="InterPro" id="IPR057268">
    <property type="entry name" value="Ribosomal_L18"/>
</dbReference>
<dbReference type="AlphaFoldDB" id="A0AAW1CBG0"/>
<dbReference type="InterPro" id="IPR012337">
    <property type="entry name" value="RNaseH-like_sf"/>
</dbReference>
<dbReference type="GO" id="GO:0000289">
    <property type="term" value="P:nuclear-transcribed mRNA poly(A) tail shortening"/>
    <property type="evidence" value="ECO:0007669"/>
    <property type="project" value="TreeGrafter"/>
</dbReference>
<dbReference type="SUPFAM" id="SSF53137">
    <property type="entry name" value="Translational machinery components"/>
    <property type="match status" value="1"/>
</dbReference>
<keyword evidence="5" id="KW-0496">Mitochondrion</keyword>
<dbReference type="Proteomes" id="UP001474421">
    <property type="component" value="Unassembled WGS sequence"/>
</dbReference>
<evidence type="ECO:0000256" key="5">
    <source>
        <dbReference type="ARBA" id="ARBA00023128"/>
    </source>
</evidence>
<evidence type="ECO:0000313" key="12">
    <source>
        <dbReference type="Proteomes" id="UP001474421"/>
    </source>
</evidence>
<comment type="subcellular location">
    <subcellularLocation>
        <location evidence="1">Mitochondrion</location>
    </subcellularLocation>
</comment>
<dbReference type="FunFam" id="3.30.420.80:FF:000005">
    <property type="entry name" value="39S ribosomal protein L18, mitochondrial"/>
    <property type="match status" value="1"/>
</dbReference>